<evidence type="ECO:0000313" key="1">
    <source>
        <dbReference type="EMBL" id="PYE12970.1"/>
    </source>
</evidence>
<dbReference type="Proteomes" id="UP000247591">
    <property type="component" value="Unassembled WGS sequence"/>
</dbReference>
<dbReference type="EMBL" id="QJSP01000019">
    <property type="protein sequence ID" value="PYE12970.1"/>
    <property type="molecule type" value="Genomic_DNA"/>
</dbReference>
<dbReference type="AlphaFoldDB" id="A0A318RFC1"/>
<protein>
    <submittedName>
        <fullName evidence="1">Uncharacterized protein</fullName>
    </submittedName>
</protein>
<organism evidence="1 2">
    <name type="scientific">Williamsia limnetica</name>
    <dbReference type="NCBI Taxonomy" id="882452"/>
    <lineage>
        <taxon>Bacteria</taxon>
        <taxon>Bacillati</taxon>
        <taxon>Actinomycetota</taxon>
        <taxon>Actinomycetes</taxon>
        <taxon>Mycobacteriales</taxon>
        <taxon>Nocardiaceae</taxon>
        <taxon>Williamsia</taxon>
    </lineage>
</organism>
<proteinExistence type="predicted"/>
<reference evidence="1 2" key="1">
    <citation type="submission" date="2018-06" db="EMBL/GenBank/DDBJ databases">
        <title>Genomic Encyclopedia of Type Strains, Phase IV (KMG-IV): sequencing the most valuable type-strain genomes for metagenomic binning, comparative biology and taxonomic classification.</title>
        <authorList>
            <person name="Goeker M."/>
        </authorList>
    </citation>
    <scope>NUCLEOTIDE SEQUENCE [LARGE SCALE GENOMIC DNA]</scope>
    <source>
        <strain evidence="1 2">DSM 45521</strain>
    </source>
</reference>
<sequence length="116" mass="13829">MYFLNFSEMGRPSENEYVWWVSDENFERLFDDCLERGYLQGDVAWMKMAARGYKGLPDKVDTLRLLRPFRQCALERIEEIMQQQPPLSTMDQHYLKGLQEGVSVFDRVLDNRLDQI</sequence>
<evidence type="ECO:0000313" key="2">
    <source>
        <dbReference type="Proteomes" id="UP000247591"/>
    </source>
</evidence>
<keyword evidence="2" id="KW-1185">Reference proteome</keyword>
<accession>A0A318RFC1</accession>
<comment type="caution">
    <text evidence="1">The sequence shown here is derived from an EMBL/GenBank/DDBJ whole genome shotgun (WGS) entry which is preliminary data.</text>
</comment>
<gene>
    <name evidence="1" type="ORF">DFR67_11977</name>
</gene>
<name>A0A318RFC1_WILLI</name>